<dbReference type="AlphaFoldDB" id="A0A2N9L847"/>
<comment type="similarity">
    <text evidence="2 11">Belongs to the sodium:solute symporter (SSF) (TC 2.A.21) family.</text>
</comment>
<feature type="transmembrane region" description="Helical" evidence="12">
    <location>
        <begin position="427"/>
        <end position="445"/>
    </location>
</feature>
<keyword evidence="5 12" id="KW-0812">Transmembrane</keyword>
<dbReference type="PROSITE" id="PS50283">
    <property type="entry name" value="NA_SOLUT_SYMP_3"/>
    <property type="match status" value="1"/>
</dbReference>
<keyword evidence="9 12" id="KW-0472">Membrane</keyword>
<evidence type="ECO:0000313" key="13">
    <source>
        <dbReference type="EMBL" id="SPE19440.1"/>
    </source>
</evidence>
<feature type="transmembrane region" description="Helical" evidence="12">
    <location>
        <begin position="78"/>
        <end position="99"/>
    </location>
</feature>
<dbReference type="OrthoDB" id="9789704at2"/>
<keyword evidence="7" id="KW-0915">Sodium</keyword>
<evidence type="ECO:0000256" key="3">
    <source>
        <dbReference type="ARBA" id="ARBA00022448"/>
    </source>
</evidence>
<evidence type="ECO:0000256" key="9">
    <source>
        <dbReference type="ARBA" id="ARBA00023136"/>
    </source>
</evidence>
<feature type="transmembrane region" description="Helical" evidence="12">
    <location>
        <begin position="225"/>
        <end position="242"/>
    </location>
</feature>
<feature type="transmembrane region" description="Helical" evidence="12">
    <location>
        <begin position="398"/>
        <end position="420"/>
    </location>
</feature>
<keyword evidence="3" id="KW-0813">Transport</keyword>
<keyword evidence="10" id="KW-0739">Sodium transport</keyword>
<gene>
    <name evidence="13" type="ORF">SBA5_240023</name>
</gene>
<keyword evidence="4" id="KW-1003">Cell membrane</keyword>
<evidence type="ECO:0000256" key="2">
    <source>
        <dbReference type="ARBA" id="ARBA00006434"/>
    </source>
</evidence>
<dbReference type="NCBIfam" id="TIGR00813">
    <property type="entry name" value="sss"/>
    <property type="match status" value="1"/>
</dbReference>
<organism evidence="13 14">
    <name type="scientific">Candidatus Sulfuritelmatomonas gaucii</name>
    <dbReference type="NCBI Taxonomy" id="2043161"/>
    <lineage>
        <taxon>Bacteria</taxon>
        <taxon>Pseudomonadati</taxon>
        <taxon>Acidobacteriota</taxon>
        <taxon>Terriglobia</taxon>
        <taxon>Terriglobales</taxon>
        <taxon>Acidobacteriaceae</taxon>
        <taxon>Candidatus Sulfuritelmatomonas</taxon>
    </lineage>
</organism>
<dbReference type="PANTHER" id="PTHR42985">
    <property type="entry name" value="SODIUM-COUPLED MONOCARBOXYLATE TRANSPORTER"/>
    <property type="match status" value="1"/>
</dbReference>
<evidence type="ECO:0000256" key="12">
    <source>
        <dbReference type="SAM" id="Phobius"/>
    </source>
</evidence>
<feature type="transmembrane region" description="Helical" evidence="12">
    <location>
        <begin position="182"/>
        <end position="205"/>
    </location>
</feature>
<evidence type="ECO:0000256" key="7">
    <source>
        <dbReference type="ARBA" id="ARBA00023053"/>
    </source>
</evidence>
<sequence length="519" mass="56162">MHLADTLIIAVYLATLVGIGVFVSRRQKTTDSYFVAGRTVPGWAAGLSLLATIITSLTFIAFPGAAYSGNWNLLVPNLFFIAVIWSIGPVIVPFFRHAVSMSVYEYFGKRFGPGVRMYSSFAFAAGHFAKMGFVFYLLALAVAGFTGWRVIPLIVGLGVITVFYTFIGGLRAVIWTDVVQGFLLFAGIAVTLAILLFGPHAHPAAMFRLIAANHKTSLGSCRFDLAQPTFWTMALYGFFYYLQKYTADQTVVQRYLAARSDRSALHGIQMGATLCLPVWTSFMLIGSLLWAFYRLAGQAPPSAVTRPDQVFPYFMVTQMPVGVAGLFLAALFGAAMSMLASDLNCLGLILVEDFYSHFFPSRTDAQRLRFGKLAVVLCGALAIAVSLCVTVTHGSALALYYTAASIVAGGLAGLFLLAFLSRRAGRTAALAGIAANLLFTAYATLTLDGGKILNLHNYNFPWSEYTIGVFGNLLLLAVGLVWAALLPAPASFSSTNTLWGWLADRKRSNIYAIQLGDTP</sequence>
<feature type="transmembrane region" description="Helical" evidence="12">
    <location>
        <begin position="370"/>
        <end position="392"/>
    </location>
</feature>
<dbReference type="Proteomes" id="UP000239735">
    <property type="component" value="Unassembled WGS sequence"/>
</dbReference>
<dbReference type="InterPro" id="IPR038377">
    <property type="entry name" value="Na/Glc_symporter_sf"/>
</dbReference>
<evidence type="ECO:0000256" key="6">
    <source>
        <dbReference type="ARBA" id="ARBA00022989"/>
    </source>
</evidence>
<dbReference type="GO" id="GO:0005886">
    <property type="term" value="C:plasma membrane"/>
    <property type="evidence" value="ECO:0007669"/>
    <property type="project" value="UniProtKB-SubCell"/>
</dbReference>
<reference evidence="14" key="1">
    <citation type="submission" date="2018-02" db="EMBL/GenBank/DDBJ databases">
        <authorList>
            <person name="Hausmann B."/>
        </authorList>
    </citation>
    <scope>NUCLEOTIDE SEQUENCE [LARGE SCALE GENOMIC DNA]</scope>
    <source>
        <strain evidence="14">Peat soil MAG SbA5</strain>
    </source>
</reference>
<evidence type="ECO:0000256" key="8">
    <source>
        <dbReference type="ARBA" id="ARBA00023065"/>
    </source>
</evidence>
<dbReference type="EMBL" id="OKRB01000080">
    <property type="protein sequence ID" value="SPE19440.1"/>
    <property type="molecule type" value="Genomic_DNA"/>
</dbReference>
<feature type="transmembrane region" description="Helical" evidence="12">
    <location>
        <begin position="150"/>
        <end position="170"/>
    </location>
</feature>
<feature type="transmembrane region" description="Helical" evidence="12">
    <location>
        <begin position="6"/>
        <end position="23"/>
    </location>
</feature>
<feature type="transmembrane region" description="Helical" evidence="12">
    <location>
        <begin position="43"/>
        <end position="66"/>
    </location>
</feature>
<dbReference type="Pfam" id="PF00474">
    <property type="entry name" value="SSF"/>
    <property type="match status" value="1"/>
</dbReference>
<feature type="transmembrane region" description="Helical" evidence="12">
    <location>
        <begin position="120"/>
        <end position="144"/>
    </location>
</feature>
<dbReference type="GO" id="GO:0006814">
    <property type="term" value="P:sodium ion transport"/>
    <property type="evidence" value="ECO:0007669"/>
    <property type="project" value="UniProtKB-KW"/>
</dbReference>
<keyword evidence="8" id="KW-0406">Ion transport</keyword>
<evidence type="ECO:0000256" key="1">
    <source>
        <dbReference type="ARBA" id="ARBA00004651"/>
    </source>
</evidence>
<evidence type="ECO:0000256" key="4">
    <source>
        <dbReference type="ARBA" id="ARBA00022475"/>
    </source>
</evidence>
<accession>A0A2N9L847</accession>
<evidence type="ECO:0000256" key="5">
    <source>
        <dbReference type="ARBA" id="ARBA00022692"/>
    </source>
</evidence>
<dbReference type="CDD" id="cd11495">
    <property type="entry name" value="SLC5sbd_NIS-like_u3"/>
    <property type="match status" value="1"/>
</dbReference>
<comment type="subcellular location">
    <subcellularLocation>
        <location evidence="1">Cell membrane</location>
        <topology evidence="1">Multi-pass membrane protein</topology>
    </subcellularLocation>
</comment>
<dbReference type="InterPro" id="IPR051163">
    <property type="entry name" value="Sodium:Solute_Symporter_SSF"/>
</dbReference>
<proteinExistence type="inferred from homology"/>
<name>A0A2N9L847_9BACT</name>
<feature type="transmembrane region" description="Helical" evidence="12">
    <location>
        <begin position="465"/>
        <end position="486"/>
    </location>
</feature>
<keyword evidence="6 12" id="KW-1133">Transmembrane helix</keyword>
<evidence type="ECO:0000256" key="10">
    <source>
        <dbReference type="ARBA" id="ARBA00023201"/>
    </source>
</evidence>
<dbReference type="GO" id="GO:0015293">
    <property type="term" value="F:symporter activity"/>
    <property type="evidence" value="ECO:0007669"/>
    <property type="project" value="TreeGrafter"/>
</dbReference>
<evidence type="ECO:0000313" key="14">
    <source>
        <dbReference type="Proteomes" id="UP000239735"/>
    </source>
</evidence>
<dbReference type="PANTHER" id="PTHR42985:SF32">
    <property type="entry name" value="SODIUM IODIDE SYMPORTER"/>
    <property type="match status" value="1"/>
</dbReference>
<dbReference type="InterPro" id="IPR001734">
    <property type="entry name" value="Na/solute_symporter"/>
</dbReference>
<dbReference type="Gene3D" id="1.20.1730.10">
    <property type="entry name" value="Sodium/glucose cotransporter"/>
    <property type="match status" value="1"/>
</dbReference>
<feature type="transmembrane region" description="Helical" evidence="12">
    <location>
        <begin position="263"/>
        <end position="293"/>
    </location>
</feature>
<evidence type="ECO:0000256" key="11">
    <source>
        <dbReference type="RuleBase" id="RU362091"/>
    </source>
</evidence>
<protein>
    <submittedName>
        <fullName evidence="13">SSS sodium solute transporter superfamily</fullName>
    </submittedName>
</protein>
<feature type="transmembrane region" description="Helical" evidence="12">
    <location>
        <begin position="313"/>
        <end position="334"/>
    </location>
</feature>